<dbReference type="PANTHER" id="PTHR34477:SF5">
    <property type="entry name" value="BSL5627 PROTEIN"/>
    <property type="match status" value="1"/>
</dbReference>
<feature type="domain" description="GIY-YIG" evidence="2">
    <location>
        <begin position="5"/>
        <end position="81"/>
    </location>
</feature>
<dbReference type="InterPro" id="IPR050190">
    <property type="entry name" value="UPF0213_domain"/>
</dbReference>
<dbReference type="Proteomes" id="UP000441389">
    <property type="component" value="Unassembled WGS sequence"/>
</dbReference>
<name>A0A6I4J309_9SPHN</name>
<dbReference type="SUPFAM" id="SSF82771">
    <property type="entry name" value="GIY-YIG endonuclease"/>
    <property type="match status" value="1"/>
</dbReference>
<evidence type="ECO:0000313" key="4">
    <source>
        <dbReference type="Proteomes" id="UP000441389"/>
    </source>
</evidence>
<dbReference type="EMBL" id="WQMS01000014">
    <property type="protein sequence ID" value="MVO78747.1"/>
    <property type="molecule type" value="Genomic_DNA"/>
</dbReference>
<dbReference type="PANTHER" id="PTHR34477">
    <property type="entry name" value="UPF0213 PROTEIN YHBQ"/>
    <property type="match status" value="1"/>
</dbReference>
<dbReference type="InterPro" id="IPR035901">
    <property type="entry name" value="GIY-YIG_endonuc_sf"/>
</dbReference>
<keyword evidence="4" id="KW-1185">Reference proteome</keyword>
<dbReference type="Pfam" id="PF01541">
    <property type="entry name" value="GIY-YIG"/>
    <property type="match status" value="1"/>
</dbReference>
<evidence type="ECO:0000313" key="3">
    <source>
        <dbReference type="EMBL" id="MVO78747.1"/>
    </source>
</evidence>
<dbReference type="InterPro" id="IPR000305">
    <property type="entry name" value="GIY-YIG_endonuc"/>
</dbReference>
<accession>A0A6I4J309</accession>
<comment type="similarity">
    <text evidence="1">Belongs to the UPF0213 family.</text>
</comment>
<dbReference type="AlphaFoldDB" id="A0A6I4J309"/>
<organism evidence="3 4">
    <name type="scientific">Sphingomonas horti</name>
    <dbReference type="NCBI Taxonomy" id="2682842"/>
    <lineage>
        <taxon>Bacteria</taxon>
        <taxon>Pseudomonadati</taxon>
        <taxon>Pseudomonadota</taxon>
        <taxon>Alphaproteobacteria</taxon>
        <taxon>Sphingomonadales</taxon>
        <taxon>Sphingomonadaceae</taxon>
        <taxon>Sphingomonas</taxon>
    </lineage>
</organism>
<dbReference type="RefSeq" id="WP_157027706.1">
    <property type="nucleotide sequence ID" value="NZ_WQMS01000014.1"/>
</dbReference>
<sequence>MRREKFPAVYIMASGFHGTIYVGVTSDLIGRVWQHRNGAFRGFTDRYGCKRLVWFEAGGDMAGAIAREKQLKNWLRDWKLALIEAENPTWRDLAEDFGFDPLLKTPGADAAEAG</sequence>
<evidence type="ECO:0000256" key="1">
    <source>
        <dbReference type="ARBA" id="ARBA00007435"/>
    </source>
</evidence>
<proteinExistence type="inferred from homology"/>
<gene>
    <name evidence="3" type="ORF">GON01_12485</name>
</gene>
<reference evidence="3 4" key="1">
    <citation type="submission" date="2019-12" db="EMBL/GenBank/DDBJ databases">
        <authorList>
            <person name="Huq M.A."/>
        </authorList>
    </citation>
    <scope>NUCLEOTIDE SEQUENCE [LARGE SCALE GENOMIC DNA]</scope>
    <source>
        <strain evidence="3 4">MAH-20</strain>
    </source>
</reference>
<evidence type="ECO:0000259" key="2">
    <source>
        <dbReference type="PROSITE" id="PS50164"/>
    </source>
</evidence>
<dbReference type="PROSITE" id="PS50164">
    <property type="entry name" value="GIY_YIG"/>
    <property type="match status" value="1"/>
</dbReference>
<dbReference type="Gene3D" id="3.40.1440.10">
    <property type="entry name" value="GIY-YIG endonuclease"/>
    <property type="match status" value="1"/>
</dbReference>
<protein>
    <submittedName>
        <fullName evidence="3">GIY-YIG nuclease family protein</fullName>
    </submittedName>
</protein>
<dbReference type="CDD" id="cd10448">
    <property type="entry name" value="GIY-YIG_unchar_3"/>
    <property type="match status" value="1"/>
</dbReference>
<comment type="caution">
    <text evidence="3">The sequence shown here is derived from an EMBL/GenBank/DDBJ whole genome shotgun (WGS) entry which is preliminary data.</text>
</comment>